<dbReference type="PANTHER" id="PTHR37844">
    <property type="entry name" value="SER/THR PROTEIN PHOSPHATASE SUPERFAMILY (AFU_ORTHOLOGUE AFUA_1G14840)"/>
    <property type="match status" value="1"/>
</dbReference>
<accession>A0A6C0IU94</accession>
<evidence type="ECO:0000313" key="2">
    <source>
        <dbReference type="EMBL" id="QHT96120.1"/>
    </source>
</evidence>
<dbReference type="InterPro" id="IPR029052">
    <property type="entry name" value="Metallo-depent_PP-like"/>
</dbReference>
<dbReference type="InterPro" id="IPR004843">
    <property type="entry name" value="Calcineurin-like_PHP"/>
</dbReference>
<sequence>MNHNIRYLSDLHLEFIESNKIEQFIMKIPSGIDEICILAGDIGNPYQLNYNIFMEFISKNFKKTFVITGNHEYYNETKTIEETNDFLKEYFNKFNNISFLNNSYELFDGYCFIGTTLWSKITNPEYKINDVYKIPHFDYIEYNRLNMLSVDFLEDALQNNNNCVVITHHVPSDSLTDVKYKHEMLLPYNQWFCCDMDELIETKKDKIKCWIYGHTHTPSNVTIYGIPFLCNPIGYPYENVNLNFQSNIKIGI</sequence>
<feature type="domain" description="Calcineurin-like phosphoesterase" evidence="1">
    <location>
        <begin position="7"/>
        <end position="218"/>
    </location>
</feature>
<protein>
    <recommendedName>
        <fullName evidence="1">Calcineurin-like phosphoesterase domain-containing protein</fullName>
    </recommendedName>
</protein>
<dbReference type="Pfam" id="PF00149">
    <property type="entry name" value="Metallophos"/>
    <property type="match status" value="1"/>
</dbReference>
<reference evidence="2" key="1">
    <citation type="journal article" date="2020" name="Nature">
        <title>Giant virus diversity and host interactions through global metagenomics.</title>
        <authorList>
            <person name="Schulz F."/>
            <person name="Roux S."/>
            <person name="Paez-Espino D."/>
            <person name="Jungbluth S."/>
            <person name="Walsh D.A."/>
            <person name="Denef V.J."/>
            <person name="McMahon K.D."/>
            <person name="Konstantinidis K.T."/>
            <person name="Eloe-Fadrosh E.A."/>
            <person name="Kyrpides N.C."/>
            <person name="Woyke T."/>
        </authorList>
    </citation>
    <scope>NUCLEOTIDE SEQUENCE</scope>
    <source>
        <strain evidence="2">GVMAG-M-3300024302-11</strain>
    </source>
</reference>
<evidence type="ECO:0000259" key="1">
    <source>
        <dbReference type="Pfam" id="PF00149"/>
    </source>
</evidence>
<organism evidence="2">
    <name type="scientific">viral metagenome</name>
    <dbReference type="NCBI Taxonomy" id="1070528"/>
    <lineage>
        <taxon>unclassified sequences</taxon>
        <taxon>metagenomes</taxon>
        <taxon>organismal metagenomes</taxon>
    </lineage>
</organism>
<dbReference type="GO" id="GO:0016787">
    <property type="term" value="F:hydrolase activity"/>
    <property type="evidence" value="ECO:0007669"/>
    <property type="project" value="InterPro"/>
</dbReference>
<dbReference type="PANTHER" id="PTHR37844:SF1">
    <property type="entry name" value="CALCINEURIN-LIKE PHOSPHOESTERASE DOMAIN-CONTAINING PROTEIN"/>
    <property type="match status" value="1"/>
</dbReference>
<dbReference type="Gene3D" id="3.60.21.10">
    <property type="match status" value="1"/>
</dbReference>
<name>A0A6C0IU94_9ZZZZ</name>
<proteinExistence type="predicted"/>
<dbReference type="SUPFAM" id="SSF56300">
    <property type="entry name" value="Metallo-dependent phosphatases"/>
    <property type="match status" value="1"/>
</dbReference>
<dbReference type="AlphaFoldDB" id="A0A6C0IU94"/>
<dbReference type="EMBL" id="MN740254">
    <property type="protein sequence ID" value="QHT96120.1"/>
    <property type="molecule type" value="Genomic_DNA"/>
</dbReference>